<evidence type="ECO:0000259" key="4">
    <source>
        <dbReference type="PROSITE" id="PS51387"/>
    </source>
</evidence>
<feature type="domain" description="FAD-binding PCMH-type" evidence="4">
    <location>
        <begin position="1"/>
        <end position="175"/>
    </location>
</feature>
<dbReference type="InterPro" id="IPR016169">
    <property type="entry name" value="FAD-bd_PCMH_sub2"/>
</dbReference>
<dbReference type="PROSITE" id="PS51387">
    <property type="entry name" value="FAD_PCMH"/>
    <property type="match status" value="1"/>
</dbReference>
<keyword evidence="6" id="KW-1185">Reference proteome</keyword>
<evidence type="ECO:0000313" key="6">
    <source>
        <dbReference type="Proteomes" id="UP001228376"/>
    </source>
</evidence>
<keyword evidence="2" id="KW-0274">FAD</keyword>
<dbReference type="Gene3D" id="3.30.465.10">
    <property type="match status" value="1"/>
</dbReference>
<dbReference type="PANTHER" id="PTHR42659:SF2">
    <property type="entry name" value="XANTHINE DEHYDROGENASE SUBUNIT C-RELATED"/>
    <property type="match status" value="1"/>
</dbReference>
<dbReference type="InterPro" id="IPR036683">
    <property type="entry name" value="CO_DH_flav_C_dom_sf"/>
</dbReference>
<keyword evidence="3" id="KW-0560">Oxidoreductase</keyword>
<evidence type="ECO:0000256" key="2">
    <source>
        <dbReference type="ARBA" id="ARBA00022827"/>
    </source>
</evidence>
<organism evidence="5 6">
    <name type="scientific">Tigheibacillus jepli</name>
    <dbReference type="NCBI Taxonomy" id="3035914"/>
    <lineage>
        <taxon>Bacteria</taxon>
        <taxon>Bacillati</taxon>
        <taxon>Bacillota</taxon>
        <taxon>Bacilli</taxon>
        <taxon>Bacillales</taxon>
        <taxon>Bacillaceae</taxon>
        <taxon>Tigheibacillus</taxon>
    </lineage>
</organism>
<accession>A0ABU5CJI1</accession>
<dbReference type="InterPro" id="IPR016167">
    <property type="entry name" value="FAD-bd_PCMH_sub1"/>
</dbReference>
<evidence type="ECO:0000256" key="3">
    <source>
        <dbReference type="ARBA" id="ARBA00023002"/>
    </source>
</evidence>
<protein>
    <submittedName>
        <fullName evidence="5">FAD binding domain-containing protein</fullName>
    </submittedName>
</protein>
<keyword evidence="1" id="KW-0285">Flavoprotein</keyword>
<dbReference type="RefSeq" id="WP_306067087.1">
    <property type="nucleotide sequence ID" value="NZ_JAROCA020000001.1"/>
</dbReference>
<sequence length="279" mass="30964">MISFDFLYFRPKSVHEALQIYQDLSHEGLQAVFYNGGTEIISRARAGEVQPDAVIDMKGIADCQGYRDEAEWITIGAAVTLSNITDEINCFPLMQRIAKEIATRNARNKISIAGNVLSSLNYREALLPFLLTDSVAVVAGPAGIKEENTAALFANGSRLEPGKLLVQFKTEKERAGANYFFKKKTKQSAVNYPIATLCAMKREGKITAGFSGICTFPFKDAKIDRILNDHALTISARAEEAIAHLPEKMVNDFHASAGYRHFVLEQLLIEMLEHFEEVS</sequence>
<dbReference type="EMBL" id="JAROCA020000001">
    <property type="protein sequence ID" value="MDY0405655.1"/>
    <property type="molecule type" value="Genomic_DNA"/>
</dbReference>
<dbReference type="InterPro" id="IPR002346">
    <property type="entry name" value="Mopterin_DH_FAD-bd"/>
</dbReference>
<dbReference type="Pfam" id="PF00941">
    <property type="entry name" value="FAD_binding_5"/>
    <property type="match status" value="1"/>
</dbReference>
<proteinExistence type="predicted"/>
<reference evidence="5 6" key="1">
    <citation type="submission" date="2023-10" db="EMBL/GenBank/DDBJ databases">
        <title>179-bfca-hs.</title>
        <authorList>
            <person name="Miliotis G."/>
            <person name="Sengupta P."/>
            <person name="Hameed A."/>
            <person name="Chuvochina M."/>
            <person name="Mcdonagh F."/>
            <person name="Simpson A.C."/>
            <person name="Singh N.K."/>
            <person name="Rekha P.D."/>
            <person name="Raman K."/>
            <person name="Hugenholtz P."/>
            <person name="Venkateswaran K."/>
        </authorList>
    </citation>
    <scope>NUCLEOTIDE SEQUENCE [LARGE SCALE GENOMIC DNA]</scope>
    <source>
        <strain evidence="5 6">179-BFC-A-HS</strain>
    </source>
</reference>
<comment type="caution">
    <text evidence="5">The sequence shown here is derived from an EMBL/GenBank/DDBJ whole genome shotgun (WGS) entry which is preliminary data.</text>
</comment>
<evidence type="ECO:0000256" key="1">
    <source>
        <dbReference type="ARBA" id="ARBA00022630"/>
    </source>
</evidence>
<dbReference type="InterPro" id="IPR036318">
    <property type="entry name" value="FAD-bd_PCMH-like_sf"/>
</dbReference>
<dbReference type="InterPro" id="IPR051312">
    <property type="entry name" value="Diverse_Substr_Oxidored"/>
</dbReference>
<name>A0ABU5CJI1_9BACI</name>
<dbReference type="Proteomes" id="UP001228376">
    <property type="component" value="Unassembled WGS sequence"/>
</dbReference>
<dbReference type="SUPFAM" id="SSF56176">
    <property type="entry name" value="FAD-binding/transporter-associated domain-like"/>
    <property type="match status" value="1"/>
</dbReference>
<gene>
    <name evidence="5" type="ORF">P5G51_009840</name>
</gene>
<dbReference type="PANTHER" id="PTHR42659">
    <property type="entry name" value="XANTHINE DEHYDROGENASE SUBUNIT C-RELATED"/>
    <property type="match status" value="1"/>
</dbReference>
<dbReference type="InterPro" id="IPR016166">
    <property type="entry name" value="FAD-bd_PCMH"/>
</dbReference>
<evidence type="ECO:0000313" key="5">
    <source>
        <dbReference type="EMBL" id="MDY0405655.1"/>
    </source>
</evidence>
<dbReference type="Gene3D" id="3.30.43.10">
    <property type="entry name" value="Uridine Diphospho-n-acetylenolpyruvylglucosamine Reductase, domain 2"/>
    <property type="match status" value="1"/>
</dbReference>
<dbReference type="SUPFAM" id="SSF55447">
    <property type="entry name" value="CO dehydrogenase flavoprotein C-terminal domain-like"/>
    <property type="match status" value="1"/>
</dbReference>